<dbReference type="GO" id="GO:0007169">
    <property type="term" value="P:cell surface receptor protein tyrosine kinase signaling pathway"/>
    <property type="evidence" value="ECO:0007669"/>
    <property type="project" value="TreeGrafter"/>
</dbReference>
<dbReference type="InterPro" id="IPR008266">
    <property type="entry name" value="Tyr_kinase_AS"/>
</dbReference>
<dbReference type="Gene3D" id="1.10.510.10">
    <property type="entry name" value="Transferase(Phosphotransferase) domain 1"/>
    <property type="match status" value="1"/>
</dbReference>
<protein>
    <recommendedName>
        <fullName evidence="2">Protein kinase domain-containing protein</fullName>
    </recommendedName>
</protein>
<dbReference type="GeneTree" id="ENSGT00940000167610"/>
<dbReference type="PANTHER" id="PTHR24416">
    <property type="entry name" value="TYROSINE-PROTEIN KINASE RECEPTOR"/>
    <property type="match status" value="1"/>
</dbReference>
<sequence>SASNGIVMEYLPRGSLESYLVDRKKRIALTHLEPDLLRFIMQIAIGMVALQKHRIIHRDLAARNILISARPNSSYLDVKIADFGLSRSIPTSKDEYIDSSSLFLPTKWLAPECYSSNPRFTMQSDVWSFGVTGFEILDPTSKVVSMLPSDPSILTRKFESGWRLEKPGEMKKWMYSLLLRCWSMEPEDRITFQQIVELLG</sequence>
<dbReference type="Pfam" id="PF07714">
    <property type="entry name" value="PK_Tyr_Ser-Thr"/>
    <property type="match status" value="1"/>
</dbReference>
<keyword evidence="1" id="KW-0067">ATP-binding</keyword>
<keyword evidence="4" id="KW-1185">Reference proteome</keyword>
<dbReference type="SUPFAM" id="SSF56112">
    <property type="entry name" value="Protein kinase-like (PK-like)"/>
    <property type="match status" value="1"/>
</dbReference>
<accession>H2Z6Y5</accession>
<dbReference type="GO" id="GO:0004714">
    <property type="term" value="F:transmembrane receptor protein tyrosine kinase activity"/>
    <property type="evidence" value="ECO:0007669"/>
    <property type="project" value="TreeGrafter"/>
</dbReference>
<dbReference type="Ensembl" id="ENSCSAVT00000013498.1">
    <property type="protein sequence ID" value="ENSCSAVP00000013347.1"/>
    <property type="gene ID" value="ENSCSAVG00000007830.1"/>
</dbReference>
<evidence type="ECO:0000313" key="3">
    <source>
        <dbReference type="Ensembl" id="ENSCSAVP00000013347.1"/>
    </source>
</evidence>
<evidence type="ECO:0000313" key="4">
    <source>
        <dbReference type="Proteomes" id="UP000007875"/>
    </source>
</evidence>
<reference evidence="4" key="1">
    <citation type="submission" date="2003-08" db="EMBL/GenBank/DDBJ databases">
        <authorList>
            <person name="Birren B."/>
            <person name="Nusbaum C."/>
            <person name="Abebe A."/>
            <person name="Abouelleil A."/>
            <person name="Adekoya E."/>
            <person name="Ait-zahra M."/>
            <person name="Allen N."/>
            <person name="Allen T."/>
            <person name="An P."/>
            <person name="Anderson M."/>
            <person name="Anderson S."/>
            <person name="Arachchi H."/>
            <person name="Armbruster J."/>
            <person name="Bachantsang P."/>
            <person name="Baldwin J."/>
            <person name="Barry A."/>
            <person name="Bayul T."/>
            <person name="Blitshsteyn B."/>
            <person name="Bloom T."/>
            <person name="Blye J."/>
            <person name="Boguslavskiy L."/>
            <person name="Borowsky M."/>
            <person name="Boukhgalter B."/>
            <person name="Brunache A."/>
            <person name="Butler J."/>
            <person name="Calixte N."/>
            <person name="Calvo S."/>
            <person name="Camarata J."/>
            <person name="Campo K."/>
            <person name="Chang J."/>
            <person name="Cheshatsang Y."/>
            <person name="Citroen M."/>
            <person name="Collymore A."/>
            <person name="Considine T."/>
            <person name="Cook A."/>
            <person name="Cooke P."/>
            <person name="Corum B."/>
            <person name="Cuomo C."/>
            <person name="David R."/>
            <person name="Dawoe T."/>
            <person name="Degray S."/>
            <person name="Dodge S."/>
            <person name="Dooley K."/>
            <person name="Dorje P."/>
            <person name="Dorjee K."/>
            <person name="Dorris L."/>
            <person name="Duffey N."/>
            <person name="Dupes A."/>
            <person name="Elkins T."/>
            <person name="Engels R."/>
            <person name="Erickson J."/>
            <person name="Farina A."/>
            <person name="Faro S."/>
            <person name="Ferreira P."/>
            <person name="Fischer H."/>
            <person name="Fitzgerald M."/>
            <person name="Foley K."/>
            <person name="Gage D."/>
            <person name="Galagan J."/>
            <person name="Gearin G."/>
            <person name="Gnerre S."/>
            <person name="Gnirke A."/>
            <person name="Goyette A."/>
            <person name="Graham J."/>
            <person name="Grandbois E."/>
            <person name="Gyaltsen K."/>
            <person name="Hafez N."/>
            <person name="Hagopian D."/>
            <person name="Hagos B."/>
            <person name="Hall J."/>
            <person name="Hatcher B."/>
            <person name="Heller A."/>
            <person name="Higgins H."/>
            <person name="Honan T."/>
            <person name="Horn A."/>
            <person name="Houde N."/>
            <person name="Hughes L."/>
            <person name="Hulme W."/>
            <person name="Husby E."/>
            <person name="Iliev I."/>
            <person name="Jaffe D."/>
            <person name="Jones C."/>
            <person name="Kamal M."/>
            <person name="Kamat A."/>
            <person name="Kamvysselis M."/>
            <person name="Karlsson E."/>
            <person name="Kells C."/>
            <person name="Kieu A."/>
            <person name="Kisner P."/>
            <person name="Kodira C."/>
            <person name="Kulbokas E."/>
            <person name="Labutti K."/>
            <person name="Lama D."/>
            <person name="Landers T."/>
            <person name="Leger J."/>
            <person name="Levine S."/>
            <person name="Lewis D."/>
            <person name="Lewis T."/>
            <person name="Lindblad-toh K."/>
            <person name="Liu X."/>
            <person name="Lokyitsang T."/>
            <person name="Lokyitsang Y."/>
            <person name="Lucien O."/>
            <person name="Lui A."/>
            <person name="Ma L.J."/>
            <person name="Mabbitt R."/>
            <person name="Macdonald J."/>
            <person name="Maclean C."/>
            <person name="Major J."/>
            <person name="Manning J."/>
            <person name="Marabella R."/>
            <person name="Maru K."/>
            <person name="Matthews C."/>
            <person name="Mauceli E."/>
            <person name="Mccarthy M."/>
            <person name="Mcdonough S."/>
            <person name="Mcghee T."/>
            <person name="Meldrim J."/>
            <person name="Meneus L."/>
            <person name="Mesirov J."/>
            <person name="Mihalev A."/>
            <person name="Mihova T."/>
            <person name="Mikkelsen T."/>
            <person name="Mlenga V."/>
            <person name="Moru K."/>
            <person name="Mozes J."/>
            <person name="Mulrain L."/>
            <person name="Munson G."/>
            <person name="Naylor J."/>
            <person name="Newes C."/>
            <person name="Nguyen C."/>
            <person name="Nguyen N."/>
            <person name="Nguyen T."/>
            <person name="Nicol R."/>
            <person name="Nielsen C."/>
            <person name="Nizzari M."/>
            <person name="Norbu C."/>
            <person name="Norbu N."/>
            <person name="O'donnell P."/>
            <person name="Okoawo O."/>
            <person name="O'leary S."/>
            <person name="Omotosho B."/>
            <person name="O'neill K."/>
            <person name="Osman S."/>
            <person name="Parker S."/>
            <person name="Perrin D."/>
            <person name="Phunkhang P."/>
            <person name="Piqani B."/>
            <person name="Purcell S."/>
            <person name="Rachupka T."/>
            <person name="Ramasamy U."/>
            <person name="Rameau R."/>
            <person name="Ray V."/>
            <person name="Raymond C."/>
            <person name="Retta R."/>
            <person name="Richardson S."/>
            <person name="Rise C."/>
            <person name="Rodriguez J."/>
            <person name="Rogers J."/>
            <person name="Rogov P."/>
            <person name="Rutman M."/>
            <person name="Schupbach R."/>
            <person name="Seaman C."/>
            <person name="Settipalli S."/>
            <person name="Sharpe T."/>
            <person name="Sheridan J."/>
            <person name="Sherpa N."/>
            <person name="Shi J."/>
            <person name="Smirnov S."/>
            <person name="Smith C."/>
            <person name="Sougnez C."/>
            <person name="Spencer B."/>
            <person name="Stalker J."/>
            <person name="Stange-thomann N."/>
            <person name="Stavropoulos S."/>
            <person name="Stetson K."/>
            <person name="Stone C."/>
            <person name="Stone S."/>
            <person name="Stubbs M."/>
            <person name="Talamas J."/>
            <person name="Tchuinga P."/>
            <person name="Tenzing P."/>
            <person name="Tesfaye S."/>
            <person name="Theodore J."/>
            <person name="Thoulutsang Y."/>
            <person name="Topham K."/>
            <person name="Towey S."/>
            <person name="Tsamla T."/>
            <person name="Tsomo N."/>
            <person name="Vallee D."/>
            <person name="Vassiliev H."/>
            <person name="Venkataraman V."/>
            <person name="Vinson J."/>
            <person name="Vo A."/>
            <person name="Wade C."/>
            <person name="Wang S."/>
            <person name="Wangchuk T."/>
            <person name="Wangdi T."/>
            <person name="Whittaker C."/>
            <person name="Wilkinson J."/>
            <person name="Wu Y."/>
            <person name="Wyman D."/>
            <person name="Yadav S."/>
            <person name="Yang S."/>
            <person name="Yang X."/>
            <person name="Yeager S."/>
            <person name="Yee E."/>
            <person name="Young G."/>
            <person name="Zainoun J."/>
            <person name="Zembeck L."/>
            <person name="Zimmer A."/>
            <person name="Zody M."/>
            <person name="Lander E."/>
        </authorList>
    </citation>
    <scope>NUCLEOTIDE SEQUENCE [LARGE SCALE GENOMIC DNA]</scope>
</reference>
<dbReference type="InterPro" id="IPR020635">
    <property type="entry name" value="Tyr_kinase_cat_dom"/>
</dbReference>
<dbReference type="InterPro" id="IPR001245">
    <property type="entry name" value="Ser-Thr/Tyr_kinase_cat_dom"/>
</dbReference>
<keyword evidence="1" id="KW-0547">Nucleotide-binding</keyword>
<dbReference type="GO" id="GO:0005524">
    <property type="term" value="F:ATP binding"/>
    <property type="evidence" value="ECO:0007669"/>
    <property type="project" value="UniProtKB-KW"/>
</dbReference>
<dbReference type="OMA" id="NICKICI"/>
<dbReference type="InterPro" id="IPR000719">
    <property type="entry name" value="Prot_kinase_dom"/>
</dbReference>
<dbReference type="eggNOG" id="KOG0197">
    <property type="taxonomic scope" value="Eukaryota"/>
</dbReference>
<name>H2Z6Y5_CIOSA</name>
<reference evidence="3" key="2">
    <citation type="submission" date="2025-08" db="UniProtKB">
        <authorList>
            <consortium name="Ensembl"/>
        </authorList>
    </citation>
    <scope>IDENTIFICATION</scope>
</reference>
<reference evidence="3" key="3">
    <citation type="submission" date="2025-09" db="UniProtKB">
        <authorList>
            <consortium name="Ensembl"/>
        </authorList>
    </citation>
    <scope>IDENTIFICATION</scope>
</reference>
<dbReference type="PROSITE" id="PS00109">
    <property type="entry name" value="PROTEIN_KINASE_TYR"/>
    <property type="match status" value="1"/>
</dbReference>
<dbReference type="PRINTS" id="PR00109">
    <property type="entry name" value="TYRKINASE"/>
</dbReference>
<dbReference type="SMART" id="SM00219">
    <property type="entry name" value="TyrKc"/>
    <property type="match status" value="1"/>
</dbReference>
<dbReference type="PANTHER" id="PTHR24416:SF600">
    <property type="entry name" value="PDGF- AND VEGF-RECEPTOR RELATED, ISOFORM J"/>
    <property type="match status" value="1"/>
</dbReference>
<dbReference type="HOGENOM" id="CLU_000288_7_40_1"/>
<proteinExistence type="predicted"/>
<dbReference type="Proteomes" id="UP000007875">
    <property type="component" value="Unassembled WGS sequence"/>
</dbReference>
<dbReference type="GO" id="GO:0043235">
    <property type="term" value="C:receptor complex"/>
    <property type="evidence" value="ECO:0007669"/>
    <property type="project" value="TreeGrafter"/>
</dbReference>
<dbReference type="InterPro" id="IPR011009">
    <property type="entry name" value="Kinase-like_dom_sf"/>
</dbReference>
<organism evidence="3 4">
    <name type="scientific">Ciona savignyi</name>
    <name type="common">Pacific transparent sea squirt</name>
    <dbReference type="NCBI Taxonomy" id="51511"/>
    <lineage>
        <taxon>Eukaryota</taxon>
        <taxon>Metazoa</taxon>
        <taxon>Chordata</taxon>
        <taxon>Tunicata</taxon>
        <taxon>Ascidiacea</taxon>
        <taxon>Phlebobranchia</taxon>
        <taxon>Cionidae</taxon>
        <taxon>Ciona</taxon>
    </lineage>
</organism>
<feature type="domain" description="Protein kinase" evidence="2">
    <location>
        <begin position="1"/>
        <end position="200"/>
    </location>
</feature>
<evidence type="ECO:0000256" key="1">
    <source>
        <dbReference type="ARBA" id="ARBA00022840"/>
    </source>
</evidence>
<evidence type="ECO:0000259" key="2">
    <source>
        <dbReference type="PROSITE" id="PS50011"/>
    </source>
</evidence>
<dbReference type="PROSITE" id="PS50011">
    <property type="entry name" value="PROTEIN_KINASE_DOM"/>
    <property type="match status" value="1"/>
</dbReference>
<dbReference type="GO" id="GO:0005886">
    <property type="term" value="C:plasma membrane"/>
    <property type="evidence" value="ECO:0007669"/>
    <property type="project" value="TreeGrafter"/>
</dbReference>
<dbReference type="AlphaFoldDB" id="H2Z6Y5"/>
<dbReference type="InParanoid" id="H2Z6Y5"/>
<dbReference type="STRING" id="51511.ENSCSAVP00000013347"/>
<dbReference type="InterPro" id="IPR050122">
    <property type="entry name" value="RTK"/>
</dbReference>